<evidence type="ECO:0000256" key="1">
    <source>
        <dbReference type="ARBA" id="ARBA00004365"/>
    </source>
</evidence>
<dbReference type="PANTHER" id="PTHR30033">
    <property type="entry name" value="FLAGELLAR HOOK-ASSOCIATED PROTEIN 1"/>
    <property type="match status" value="1"/>
</dbReference>
<dbReference type="InterPro" id="IPR010930">
    <property type="entry name" value="Flg_bb/hook_C_dom"/>
</dbReference>
<dbReference type="NCBIfam" id="TIGR02492">
    <property type="entry name" value="flgK_ends"/>
    <property type="match status" value="1"/>
</dbReference>
<dbReference type="InterPro" id="IPR053927">
    <property type="entry name" value="FlgK_helical"/>
</dbReference>
<evidence type="ECO:0000256" key="4">
    <source>
        <dbReference type="ARBA" id="ARBA00022525"/>
    </source>
</evidence>
<organism evidence="9">
    <name type="scientific">freshwater metagenome</name>
    <dbReference type="NCBI Taxonomy" id="449393"/>
    <lineage>
        <taxon>unclassified sequences</taxon>
        <taxon>metagenomes</taxon>
        <taxon>ecological metagenomes</taxon>
    </lineage>
</organism>
<gene>
    <name evidence="9" type="ORF">UFOPK1493_04431</name>
</gene>
<dbReference type="InterPro" id="IPR001444">
    <property type="entry name" value="Flag_bb_rod_N"/>
</dbReference>
<sequence length="457" mass="48075">MPSFGSLNTAFSGMNAQRRVLDVTAHNIANARTEGYHRQRAELVPLGRTNTTDVFSGRTQSFGVDVAGVTRAYDELLAARAMREESARGATDLLSTSMNTVESLFPEPTDLGLANQLDEFWNSFTDLANDPGSLSARTQLLENAQTLTTSLNRTADQLQEIADSSRTRMGTLATEVNDLADQISNLNRQIATSSDGDLDLLDQRGMLVGRMANLTGAVARPNDSGTIDIFLNGRAIVSNTIVQRVDVTTGVLTWQSDGAAVNPSSGEAQALTAVITDVVPRYRTMLDGVAASLVTSVNALHSVGYDQGGTTGRNFFDPAGTTAATIALSVDVNGLPANIAAGAPVLPGPTAPGPLDGEQARRMAALADSPTGADTAYQSLITTLAVETRAATTRATIQGRVADRAVRDADSVGSVSIDEEMANLTAAQRAFEANARVITAIDDMLGFLIERTGVVGR</sequence>
<proteinExistence type="inferred from homology"/>
<dbReference type="GO" id="GO:0005576">
    <property type="term" value="C:extracellular region"/>
    <property type="evidence" value="ECO:0007669"/>
    <property type="project" value="UniProtKB-SubCell"/>
</dbReference>
<keyword evidence="5" id="KW-0975">Bacterial flagellum</keyword>
<feature type="domain" description="Flagellar basal body rod protein N-terminal" evidence="6">
    <location>
        <begin position="7"/>
        <end position="36"/>
    </location>
</feature>
<dbReference type="SUPFAM" id="SSF64518">
    <property type="entry name" value="Phase 1 flagellin"/>
    <property type="match status" value="1"/>
</dbReference>
<feature type="domain" description="Flagellar hook-associated protein FlgK helical" evidence="8">
    <location>
        <begin position="98"/>
        <end position="316"/>
    </location>
</feature>
<dbReference type="GO" id="GO:0044780">
    <property type="term" value="P:bacterial-type flagellum assembly"/>
    <property type="evidence" value="ECO:0007669"/>
    <property type="project" value="InterPro"/>
</dbReference>
<comment type="similarity">
    <text evidence="3">Belongs to the flagella basal body rod proteins family.</text>
</comment>
<dbReference type="EMBL" id="CAEZSR010000350">
    <property type="protein sequence ID" value="CAB4602611.1"/>
    <property type="molecule type" value="Genomic_DNA"/>
</dbReference>
<dbReference type="GO" id="GO:0005198">
    <property type="term" value="F:structural molecule activity"/>
    <property type="evidence" value="ECO:0007669"/>
    <property type="project" value="InterPro"/>
</dbReference>
<evidence type="ECO:0000259" key="6">
    <source>
        <dbReference type="Pfam" id="PF00460"/>
    </source>
</evidence>
<dbReference type="PANTHER" id="PTHR30033:SF1">
    <property type="entry name" value="FLAGELLAR HOOK-ASSOCIATED PROTEIN 1"/>
    <property type="match status" value="1"/>
</dbReference>
<comment type="subcellular location">
    <subcellularLocation>
        <location evidence="1">Bacterial flagellum</location>
    </subcellularLocation>
    <subcellularLocation>
        <location evidence="2">Secreted</location>
    </subcellularLocation>
</comment>
<dbReference type="Pfam" id="PF22638">
    <property type="entry name" value="FlgK_D1"/>
    <property type="match status" value="1"/>
</dbReference>
<evidence type="ECO:0000259" key="7">
    <source>
        <dbReference type="Pfam" id="PF06429"/>
    </source>
</evidence>
<dbReference type="Pfam" id="PF06429">
    <property type="entry name" value="Flg_bbr_C"/>
    <property type="match status" value="1"/>
</dbReference>
<evidence type="ECO:0000256" key="3">
    <source>
        <dbReference type="ARBA" id="ARBA00009677"/>
    </source>
</evidence>
<dbReference type="InterPro" id="IPR002371">
    <property type="entry name" value="FlgK"/>
</dbReference>
<evidence type="ECO:0000256" key="5">
    <source>
        <dbReference type="ARBA" id="ARBA00023143"/>
    </source>
</evidence>
<protein>
    <submittedName>
        <fullName evidence="9">Unannotated protein</fullName>
    </submittedName>
</protein>
<dbReference type="Pfam" id="PF00460">
    <property type="entry name" value="Flg_bb_rod"/>
    <property type="match status" value="1"/>
</dbReference>
<reference evidence="9" key="1">
    <citation type="submission" date="2020-05" db="EMBL/GenBank/DDBJ databases">
        <authorList>
            <person name="Chiriac C."/>
            <person name="Salcher M."/>
            <person name="Ghai R."/>
            <person name="Kavagutti S V."/>
        </authorList>
    </citation>
    <scope>NUCLEOTIDE SEQUENCE</scope>
</reference>
<feature type="domain" description="Flagellar basal-body/hook protein C-terminal" evidence="7">
    <location>
        <begin position="415"/>
        <end position="449"/>
    </location>
</feature>
<name>A0A6J6GMU9_9ZZZZ</name>
<accession>A0A6J6GMU9</accession>
<evidence type="ECO:0000256" key="2">
    <source>
        <dbReference type="ARBA" id="ARBA00004613"/>
    </source>
</evidence>
<dbReference type="GO" id="GO:0009424">
    <property type="term" value="C:bacterial-type flagellum hook"/>
    <property type="evidence" value="ECO:0007669"/>
    <property type="project" value="InterPro"/>
</dbReference>
<evidence type="ECO:0000259" key="8">
    <source>
        <dbReference type="Pfam" id="PF22638"/>
    </source>
</evidence>
<keyword evidence="4" id="KW-0964">Secreted</keyword>
<dbReference type="AlphaFoldDB" id="A0A6J6GMU9"/>
<evidence type="ECO:0000313" key="9">
    <source>
        <dbReference type="EMBL" id="CAB4602611.1"/>
    </source>
</evidence>